<dbReference type="RefSeq" id="WP_089609841.1">
    <property type="nucleotide sequence ID" value="NZ_CP022121.1"/>
</dbReference>
<reference evidence="1 2" key="1">
    <citation type="submission" date="2022-08" db="EMBL/GenBank/DDBJ databases">
        <title>Proteogenomics of the novel Dehalobacterium formicoaceticum strain EZ94 highlights a key role of methyltransferases during anaerobic dichloromethane degradation.</title>
        <authorList>
            <person name="Wasmund K."/>
        </authorList>
    </citation>
    <scope>NUCLEOTIDE SEQUENCE [LARGE SCALE GENOMIC DNA]</scope>
    <source>
        <strain evidence="1 2">EZ94</strain>
    </source>
</reference>
<dbReference type="SUPFAM" id="SSF81593">
    <property type="entry name" value="Nucleotidyltransferase substrate binding subunit/domain"/>
    <property type="match status" value="1"/>
</dbReference>
<organism evidence="1 2">
    <name type="scientific">Dehalobacterium formicoaceticum</name>
    <dbReference type="NCBI Taxonomy" id="51515"/>
    <lineage>
        <taxon>Bacteria</taxon>
        <taxon>Bacillati</taxon>
        <taxon>Bacillota</taxon>
        <taxon>Clostridia</taxon>
        <taxon>Eubacteriales</taxon>
        <taxon>Peptococcaceae</taxon>
        <taxon>Dehalobacterium</taxon>
    </lineage>
</organism>
<dbReference type="NCBIfam" id="TIGR01987">
    <property type="entry name" value="HI0074"/>
    <property type="match status" value="1"/>
</dbReference>
<gene>
    <name evidence="1" type="ORF">NVS47_02330</name>
</gene>
<dbReference type="Pfam" id="PF08780">
    <property type="entry name" value="NTase_sub_bind"/>
    <property type="match status" value="1"/>
</dbReference>
<keyword evidence="2" id="KW-1185">Reference proteome</keyword>
<proteinExistence type="predicted"/>
<protein>
    <submittedName>
        <fullName evidence="1">Nucleotidyltransferase substrate binding protein</fullName>
    </submittedName>
</protein>
<comment type="caution">
    <text evidence="1">The sequence shown here is derived from an EMBL/GenBank/DDBJ whole genome shotgun (WGS) entry which is preliminary data.</text>
</comment>
<evidence type="ECO:0000313" key="1">
    <source>
        <dbReference type="EMBL" id="MCR6544358.1"/>
    </source>
</evidence>
<dbReference type="Proteomes" id="UP001524944">
    <property type="component" value="Unassembled WGS sequence"/>
</dbReference>
<dbReference type="Gene3D" id="1.20.120.330">
    <property type="entry name" value="Nucleotidyltransferases domain 2"/>
    <property type="match status" value="1"/>
</dbReference>
<dbReference type="InterPro" id="IPR010235">
    <property type="entry name" value="HepT"/>
</dbReference>
<evidence type="ECO:0000313" key="2">
    <source>
        <dbReference type="Proteomes" id="UP001524944"/>
    </source>
</evidence>
<accession>A0ABT1Y1A9</accession>
<sequence>MSKHRTKFDNFTYAIKQLKNGVSMFSAENDLLRDGLIQRFEFTFELAWKTLKVCFEDEGLLGINSPKSVLREAFSTGLLDDDKLWLEMLNDRNSTSHIYSESLAIEICNKIIEKYADAFESLASKIRIRYFE</sequence>
<name>A0ABT1Y1A9_9FIRM</name>
<dbReference type="EMBL" id="JANPWE010000001">
    <property type="protein sequence ID" value="MCR6544358.1"/>
    <property type="molecule type" value="Genomic_DNA"/>
</dbReference>